<evidence type="ECO:0000313" key="3">
    <source>
        <dbReference type="Proteomes" id="UP001054252"/>
    </source>
</evidence>
<protein>
    <submittedName>
        <fullName evidence="2">Uncharacterized protein</fullName>
    </submittedName>
</protein>
<evidence type="ECO:0000256" key="1">
    <source>
        <dbReference type="SAM" id="MobiDB-lite"/>
    </source>
</evidence>
<dbReference type="Proteomes" id="UP001054252">
    <property type="component" value="Unassembled WGS sequence"/>
</dbReference>
<comment type="caution">
    <text evidence="2">The sequence shown here is derived from an EMBL/GenBank/DDBJ whole genome shotgun (WGS) entry which is preliminary data.</text>
</comment>
<proteinExistence type="predicted"/>
<keyword evidence="3" id="KW-1185">Reference proteome</keyword>
<evidence type="ECO:0000313" key="2">
    <source>
        <dbReference type="EMBL" id="GKV08881.1"/>
    </source>
</evidence>
<accession>A0AAV5J8W1</accession>
<feature type="region of interest" description="Disordered" evidence="1">
    <location>
        <begin position="23"/>
        <end position="46"/>
    </location>
</feature>
<name>A0AAV5J8W1_9ROSI</name>
<reference evidence="2 3" key="1">
    <citation type="journal article" date="2021" name="Commun. Biol.">
        <title>The genome of Shorea leprosula (Dipterocarpaceae) highlights the ecological relevance of drought in aseasonal tropical rainforests.</title>
        <authorList>
            <person name="Ng K.K.S."/>
            <person name="Kobayashi M.J."/>
            <person name="Fawcett J.A."/>
            <person name="Hatakeyama M."/>
            <person name="Paape T."/>
            <person name="Ng C.H."/>
            <person name="Ang C.C."/>
            <person name="Tnah L.H."/>
            <person name="Lee C.T."/>
            <person name="Nishiyama T."/>
            <person name="Sese J."/>
            <person name="O'Brien M.J."/>
            <person name="Copetti D."/>
            <person name="Mohd Noor M.I."/>
            <person name="Ong R.C."/>
            <person name="Putra M."/>
            <person name="Sireger I.Z."/>
            <person name="Indrioko S."/>
            <person name="Kosugi Y."/>
            <person name="Izuno A."/>
            <person name="Isagi Y."/>
            <person name="Lee S.L."/>
            <person name="Shimizu K.K."/>
        </authorList>
    </citation>
    <scope>NUCLEOTIDE SEQUENCE [LARGE SCALE GENOMIC DNA]</scope>
    <source>
        <strain evidence="2">214</strain>
    </source>
</reference>
<organism evidence="2 3">
    <name type="scientific">Rubroshorea leprosula</name>
    <dbReference type="NCBI Taxonomy" id="152421"/>
    <lineage>
        <taxon>Eukaryota</taxon>
        <taxon>Viridiplantae</taxon>
        <taxon>Streptophyta</taxon>
        <taxon>Embryophyta</taxon>
        <taxon>Tracheophyta</taxon>
        <taxon>Spermatophyta</taxon>
        <taxon>Magnoliopsida</taxon>
        <taxon>eudicotyledons</taxon>
        <taxon>Gunneridae</taxon>
        <taxon>Pentapetalae</taxon>
        <taxon>rosids</taxon>
        <taxon>malvids</taxon>
        <taxon>Malvales</taxon>
        <taxon>Dipterocarpaceae</taxon>
        <taxon>Rubroshorea</taxon>
    </lineage>
</organism>
<feature type="compositionally biased region" description="Polar residues" evidence="1">
    <location>
        <begin position="29"/>
        <end position="41"/>
    </location>
</feature>
<dbReference type="AlphaFoldDB" id="A0AAV5J8W1"/>
<dbReference type="EMBL" id="BPVZ01000029">
    <property type="protein sequence ID" value="GKV08881.1"/>
    <property type="molecule type" value="Genomic_DNA"/>
</dbReference>
<sequence length="107" mass="12147">MLMKAFYNDFTAVVQVVDNDEKVKEQRQSQDGQTKKASSPSVRGESAEEIQFKIEILGSFICVMSILWTPNAVIRGIRYCPIGLLDEIEVEELGWIQTRAFYKPSGE</sequence>
<gene>
    <name evidence="2" type="ORF">SLEP1_g20452</name>
</gene>